<evidence type="ECO:0000313" key="2">
    <source>
        <dbReference type="Proteomes" id="UP001367508"/>
    </source>
</evidence>
<accession>A0AAN9KRI6</accession>
<reference evidence="1 2" key="1">
    <citation type="submission" date="2024-01" db="EMBL/GenBank/DDBJ databases">
        <title>The genomes of 5 underutilized Papilionoideae crops provide insights into root nodulation and disease resistanc.</title>
        <authorList>
            <person name="Jiang F."/>
        </authorList>
    </citation>
    <scope>NUCLEOTIDE SEQUENCE [LARGE SCALE GENOMIC DNA]</scope>
    <source>
        <strain evidence="1">LVBAO_FW01</strain>
        <tissue evidence="1">Leaves</tissue>
    </source>
</reference>
<dbReference type="AlphaFoldDB" id="A0AAN9KRI6"/>
<sequence length="144" mass="15980">MSIGTIDHSLQLNEEDTVSIKDRISSNLTLSATFSRDVTVGFAGMHKSKALPYYSSGSTSMDVQNKIYHDSNTEVKPSDEDLNDGLNSLVNYVQYQERQGYDASLAANDNWSSSYGVNRQQNLDMYIFQTFTKSGDGATIRGNQ</sequence>
<gene>
    <name evidence="1" type="ORF">VNO77_30908</name>
</gene>
<keyword evidence="2" id="KW-1185">Reference proteome</keyword>
<evidence type="ECO:0000313" key="1">
    <source>
        <dbReference type="EMBL" id="KAK7320938.1"/>
    </source>
</evidence>
<name>A0AAN9KRI6_CANGL</name>
<dbReference type="EMBL" id="JAYMYQ010000007">
    <property type="protein sequence ID" value="KAK7320938.1"/>
    <property type="molecule type" value="Genomic_DNA"/>
</dbReference>
<comment type="caution">
    <text evidence="1">The sequence shown here is derived from an EMBL/GenBank/DDBJ whole genome shotgun (WGS) entry which is preliminary data.</text>
</comment>
<dbReference type="Proteomes" id="UP001367508">
    <property type="component" value="Unassembled WGS sequence"/>
</dbReference>
<protein>
    <submittedName>
        <fullName evidence="1">Uncharacterized protein</fullName>
    </submittedName>
</protein>
<proteinExistence type="predicted"/>
<organism evidence="1 2">
    <name type="scientific">Canavalia gladiata</name>
    <name type="common">Sword bean</name>
    <name type="synonym">Dolichos gladiatus</name>
    <dbReference type="NCBI Taxonomy" id="3824"/>
    <lineage>
        <taxon>Eukaryota</taxon>
        <taxon>Viridiplantae</taxon>
        <taxon>Streptophyta</taxon>
        <taxon>Embryophyta</taxon>
        <taxon>Tracheophyta</taxon>
        <taxon>Spermatophyta</taxon>
        <taxon>Magnoliopsida</taxon>
        <taxon>eudicotyledons</taxon>
        <taxon>Gunneridae</taxon>
        <taxon>Pentapetalae</taxon>
        <taxon>rosids</taxon>
        <taxon>fabids</taxon>
        <taxon>Fabales</taxon>
        <taxon>Fabaceae</taxon>
        <taxon>Papilionoideae</taxon>
        <taxon>50 kb inversion clade</taxon>
        <taxon>NPAAA clade</taxon>
        <taxon>indigoferoid/millettioid clade</taxon>
        <taxon>Phaseoleae</taxon>
        <taxon>Canavalia</taxon>
    </lineage>
</organism>